<dbReference type="SUPFAM" id="SSF50182">
    <property type="entry name" value="Sm-like ribonucleoproteins"/>
    <property type="match status" value="1"/>
</dbReference>
<dbReference type="OrthoDB" id="9809206at2"/>
<feature type="chain" id="PRO_5016456096" evidence="9">
    <location>
        <begin position="23"/>
        <end position="622"/>
    </location>
</feature>
<feature type="transmembrane region" description="Helical" evidence="8">
    <location>
        <begin position="386"/>
        <end position="402"/>
    </location>
</feature>
<sequence>MRLLCSVLTFLLWITTTSNILAQQDSSRTAKPTAADSQLVITTSVLRETDSLMKADSMEKRALMEEITALKAGNDARRQELMKRLSAIEQADSLKKVLQIQRIQQLKAISTGIPVKPFEDTLFYVYNKIGPLLPSERAANIEQKIQRLGDDPLFVVDSIKMVPNENNLDVTYGEMILFTITNDDALWLEQDKTQVAKHYISLIDTAIAKYKDENSWKSLFIRVALLLLILAVFAAIVYIINRLFRRIRLRILQKKERYFQGMKVKGYSVLNPEKQLRVTFNILRVVRIVVILVVLYITLPAVFSIFPWTKGIADALITWTLSPLKAMIMGVVAYLPKLLTILVIYIMTRYLVKLVNYLSREVATGNLVIRGFYADWAQPTASGIKFLLYAFMFVVIFPYLPGSDSKIFQGVSVFLGILFSLGSSSAISNIIAGFVITYMRPFKIGDKIKLGDISGEVIEKTLLVTRLRTVHNEEITVPNASILNGHTINYSTSSLELGLILHTTVTIGYDVPWPKVHELLIAAARQTAGISGDRQPFVLQTSLDDFAVAYEINAYTNHPESMGQIYSDLHQHIQDEFNKAGVEIMSPHYYAHRDGNRSTIPSDHLPKDYEAPSFGIKMKGKE</sequence>
<feature type="transmembrane region" description="Helical" evidence="8">
    <location>
        <begin position="219"/>
        <end position="240"/>
    </location>
</feature>
<evidence type="ECO:0000256" key="9">
    <source>
        <dbReference type="SAM" id="SignalP"/>
    </source>
</evidence>
<evidence type="ECO:0000259" key="11">
    <source>
        <dbReference type="Pfam" id="PF21082"/>
    </source>
</evidence>
<proteinExistence type="inferred from homology"/>
<feature type="domain" description="Mechanosensitive ion channel MscS" evidence="10">
    <location>
        <begin position="426"/>
        <end position="491"/>
    </location>
</feature>
<evidence type="ECO:0000256" key="5">
    <source>
        <dbReference type="ARBA" id="ARBA00022989"/>
    </source>
</evidence>
<feature type="signal peptide" evidence="9">
    <location>
        <begin position="1"/>
        <end position="22"/>
    </location>
</feature>
<dbReference type="AlphaFoldDB" id="A0A327WDL1"/>
<comment type="subcellular location">
    <subcellularLocation>
        <location evidence="1">Cell membrane</location>
        <topology evidence="1">Multi-pass membrane protein</topology>
    </subcellularLocation>
</comment>
<evidence type="ECO:0000256" key="2">
    <source>
        <dbReference type="ARBA" id="ARBA00008017"/>
    </source>
</evidence>
<keyword evidence="13" id="KW-1185">Reference proteome</keyword>
<dbReference type="Proteomes" id="UP000249819">
    <property type="component" value="Unassembled WGS sequence"/>
</dbReference>
<dbReference type="InterPro" id="IPR006685">
    <property type="entry name" value="MscS_channel_2nd"/>
</dbReference>
<evidence type="ECO:0000256" key="4">
    <source>
        <dbReference type="ARBA" id="ARBA00022692"/>
    </source>
</evidence>
<dbReference type="GO" id="GO:0005886">
    <property type="term" value="C:plasma membrane"/>
    <property type="evidence" value="ECO:0007669"/>
    <property type="project" value="UniProtKB-SubCell"/>
</dbReference>
<keyword evidence="5 8" id="KW-1133">Transmembrane helix</keyword>
<dbReference type="Pfam" id="PF21082">
    <property type="entry name" value="MS_channel_3rd"/>
    <property type="match status" value="1"/>
</dbReference>
<dbReference type="PANTHER" id="PTHR30221:SF18">
    <property type="entry name" value="SLL0590 PROTEIN"/>
    <property type="match status" value="1"/>
</dbReference>
<dbReference type="GO" id="GO:0008381">
    <property type="term" value="F:mechanosensitive monoatomic ion channel activity"/>
    <property type="evidence" value="ECO:0007669"/>
    <property type="project" value="InterPro"/>
</dbReference>
<accession>A0A327WDL1</accession>
<feature type="transmembrane region" description="Helical" evidence="8">
    <location>
        <begin position="414"/>
        <end position="439"/>
    </location>
</feature>
<evidence type="ECO:0000313" key="13">
    <source>
        <dbReference type="Proteomes" id="UP000249819"/>
    </source>
</evidence>
<dbReference type="Pfam" id="PF00924">
    <property type="entry name" value="MS_channel_2nd"/>
    <property type="match status" value="1"/>
</dbReference>
<evidence type="ECO:0000256" key="7">
    <source>
        <dbReference type="SAM" id="MobiDB-lite"/>
    </source>
</evidence>
<dbReference type="InterPro" id="IPR011066">
    <property type="entry name" value="MscS_channel_C_sf"/>
</dbReference>
<protein>
    <submittedName>
        <fullName evidence="12">Mechanosensitive ion channel-like protein</fullName>
    </submittedName>
</protein>
<evidence type="ECO:0000256" key="1">
    <source>
        <dbReference type="ARBA" id="ARBA00004651"/>
    </source>
</evidence>
<dbReference type="Gene3D" id="1.10.287.1260">
    <property type="match status" value="1"/>
</dbReference>
<dbReference type="InterPro" id="IPR045275">
    <property type="entry name" value="MscS_archaea/bacteria_type"/>
</dbReference>
<feature type="domain" description="Mechanosensitive ion channel MscS C-terminal" evidence="11">
    <location>
        <begin position="503"/>
        <end position="584"/>
    </location>
</feature>
<evidence type="ECO:0000256" key="6">
    <source>
        <dbReference type="ARBA" id="ARBA00023136"/>
    </source>
</evidence>
<dbReference type="PANTHER" id="PTHR30221">
    <property type="entry name" value="SMALL-CONDUCTANCE MECHANOSENSITIVE CHANNEL"/>
    <property type="match status" value="1"/>
</dbReference>
<keyword evidence="9" id="KW-0732">Signal</keyword>
<feature type="region of interest" description="Disordered" evidence="7">
    <location>
        <begin position="595"/>
        <end position="622"/>
    </location>
</feature>
<reference evidence="12 13" key="1">
    <citation type="submission" date="2018-06" db="EMBL/GenBank/DDBJ databases">
        <title>Genomic Encyclopedia of Archaeal and Bacterial Type Strains, Phase II (KMG-II): from individual species to whole genera.</title>
        <authorList>
            <person name="Goeker M."/>
        </authorList>
    </citation>
    <scope>NUCLEOTIDE SEQUENCE [LARGE SCALE GENOMIC DNA]</scope>
    <source>
        <strain evidence="12 13">DSM 29821</strain>
    </source>
</reference>
<feature type="transmembrane region" description="Helical" evidence="8">
    <location>
        <begin position="285"/>
        <end position="306"/>
    </location>
</feature>
<evidence type="ECO:0000256" key="8">
    <source>
        <dbReference type="SAM" id="Phobius"/>
    </source>
</evidence>
<dbReference type="EMBL" id="QLMA01000002">
    <property type="protein sequence ID" value="RAJ85466.1"/>
    <property type="molecule type" value="Genomic_DNA"/>
</dbReference>
<keyword evidence="3" id="KW-1003">Cell membrane</keyword>
<evidence type="ECO:0000256" key="3">
    <source>
        <dbReference type="ARBA" id="ARBA00022475"/>
    </source>
</evidence>
<organism evidence="12 13">
    <name type="scientific">Chitinophaga dinghuensis</name>
    <dbReference type="NCBI Taxonomy" id="1539050"/>
    <lineage>
        <taxon>Bacteria</taxon>
        <taxon>Pseudomonadati</taxon>
        <taxon>Bacteroidota</taxon>
        <taxon>Chitinophagia</taxon>
        <taxon>Chitinophagales</taxon>
        <taxon>Chitinophagaceae</taxon>
        <taxon>Chitinophaga</taxon>
    </lineage>
</organism>
<dbReference type="SUPFAM" id="SSF82689">
    <property type="entry name" value="Mechanosensitive channel protein MscS (YggB), C-terminal domain"/>
    <property type="match status" value="1"/>
</dbReference>
<feature type="transmembrane region" description="Helical" evidence="8">
    <location>
        <begin position="326"/>
        <end position="347"/>
    </location>
</feature>
<evidence type="ECO:0000313" key="12">
    <source>
        <dbReference type="EMBL" id="RAJ85466.1"/>
    </source>
</evidence>
<gene>
    <name evidence="12" type="ORF">CLV59_102169</name>
</gene>
<evidence type="ECO:0000259" key="10">
    <source>
        <dbReference type="Pfam" id="PF00924"/>
    </source>
</evidence>
<dbReference type="InterPro" id="IPR010920">
    <property type="entry name" value="LSM_dom_sf"/>
</dbReference>
<comment type="caution">
    <text evidence="12">The sequence shown here is derived from an EMBL/GenBank/DDBJ whole genome shotgun (WGS) entry which is preliminary data.</text>
</comment>
<dbReference type="Gene3D" id="3.30.70.100">
    <property type="match status" value="1"/>
</dbReference>
<keyword evidence="4 8" id="KW-0812">Transmembrane</keyword>
<dbReference type="RefSeq" id="WP_111591124.1">
    <property type="nucleotide sequence ID" value="NZ_QLMA01000002.1"/>
</dbReference>
<dbReference type="InterPro" id="IPR023408">
    <property type="entry name" value="MscS_beta-dom_sf"/>
</dbReference>
<dbReference type="InterPro" id="IPR049278">
    <property type="entry name" value="MS_channel_C"/>
</dbReference>
<dbReference type="Gene3D" id="2.30.30.60">
    <property type="match status" value="1"/>
</dbReference>
<comment type="similarity">
    <text evidence="2">Belongs to the MscS (TC 1.A.23) family.</text>
</comment>
<keyword evidence="6 8" id="KW-0472">Membrane</keyword>
<name>A0A327WDL1_9BACT</name>